<dbReference type="Gene3D" id="1.25.40.390">
    <property type="match status" value="1"/>
</dbReference>
<evidence type="ECO:0000256" key="6">
    <source>
        <dbReference type="SAM" id="SignalP"/>
    </source>
</evidence>
<evidence type="ECO:0000256" key="2">
    <source>
        <dbReference type="ARBA" id="ARBA00006275"/>
    </source>
</evidence>
<accession>A0ABV4T6T8</accession>
<gene>
    <name evidence="9" type="ORF">AAGV28_00570</name>
</gene>
<keyword evidence="3 6" id="KW-0732">Signal</keyword>
<name>A0ABV4T6T8_9FLAO</name>
<evidence type="ECO:0000256" key="3">
    <source>
        <dbReference type="ARBA" id="ARBA00022729"/>
    </source>
</evidence>
<dbReference type="RefSeq" id="WP_373404904.1">
    <property type="nucleotide sequence ID" value="NZ_JBCFQL010000001.1"/>
</dbReference>
<evidence type="ECO:0000313" key="9">
    <source>
        <dbReference type="EMBL" id="MFA9189849.1"/>
    </source>
</evidence>
<feature type="signal peptide" evidence="6">
    <location>
        <begin position="1"/>
        <end position="22"/>
    </location>
</feature>
<comment type="caution">
    <text evidence="9">The sequence shown here is derived from an EMBL/GenBank/DDBJ whole genome shotgun (WGS) entry which is preliminary data.</text>
</comment>
<keyword evidence="5" id="KW-0998">Cell outer membrane</keyword>
<dbReference type="CDD" id="cd08977">
    <property type="entry name" value="SusD"/>
    <property type="match status" value="1"/>
</dbReference>
<proteinExistence type="inferred from homology"/>
<dbReference type="SUPFAM" id="SSF48452">
    <property type="entry name" value="TPR-like"/>
    <property type="match status" value="1"/>
</dbReference>
<evidence type="ECO:0000256" key="4">
    <source>
        <dbReference type="ARBA" id="ARBA00023136"/>
    </source>
</evidence>
<evidence type="ECO:0000256" key="5">
    <source>
        <dbReference type="ARBA" id="ARBA00023237"/>
    </source>
</evidence>
<dbReference type="EMBL" id="JBCFQL010000001">
    <property type="protein sequence ID" value="MFA9189849.1"/>
    <property type="molecule type" value="Genomic_DNA"/>
</dbReference>
<organism evidence="9 10">
    <name type="scientific">Flavobacterium zubiriense</name>
    <dbReference type="NCBI Taxonomy" id="3138075"/>
    <lineage>
        <taxon>Bacteria</taxon>
        <taxon>Pseudomonadati</taxon>
        <taxon>Bacteroidota</taxon>
        <taxon>Flavobacteriia</taxon>
        <taxon>Flavobacteriales</taxon>
        <taxon>Flavobacteriaceae</taxon>
        <taxon>Flavobacterium</taxon>
    </lineage>
</organism>
<evidence type="ECO:0000259" key="8">
    <source>
        <dbReference type="Pfam" id="PF14322"/>
    </source>
</evidence>
<dbReference type="InterPro" id="IPR033985">
    <property type="entry name" value="SusD-like_N"/>
</dbReference>
<feature type="domain" description="RagB/SusD" evidence="7">
    <location>
        <begin position="347"/>
        <end position="493"/>
    </location>
</feature>
<comment type="subcellular location">
    <subcellularLocation>
        <location evidence="1">Cell outer membrane</location>
    </subcellularLocation>
</comment>
<dbReference type="PROSITE" id="PS51257">
    <property type="entry name" value="PROKAR_LIPOPROTEIN"/>
    <property type="match status" value="1"/>
</dbReference>
<comment type="similarity">
    <text evidence="2">Belongs to the SusD family.</text>
</comment>
<evidence type="ECO:0000259" key="7">
    <source>
        <dbReference type="Pfam" id="PF07980"/>
    </source>
</evidence>
<dbReference type="Pfam" id="PF14322">
    <property type="entry name" value="SusD-like_3"/>
    <property type="match status" value="1"/>
</dbReference>
<dbReference type="InterPro" id="IPR012944">
    <property type="entry name" value="SusD_RagB_dom"/>
</dbReference>
<dbReference type="Pfam" id="PF07980">
    <property type="entry name" value="SusD_RagB"/>
    <property type="match status" value="1"/>
</dbReference>
<protein>
    <submittedName>
        <fullName evidence="9">RagB/SusD family nutrient uptake outer membrane protein</fullName>
    </submittedName>
</protein>
<keyword evidence="4" id="KW-0472">Membrane</keyword>
<feature type="domain" description="SusD-like N-terminal" evidence="8">
    <location>
        <begin position="24"/>
        <end position="221"/>
    </location>
</feature>
<evidence type="ECO:0000256" key="1">
    <source>
        <dbReference type="ARBA" id="ARBA00004442"/>
    </source>
</evidence>
<dbReference type="InterPro" id="IPR011990">
    <property type="entry name" value="TPR-like_helical_dom_sf"/>
</dbReference>
<reference evidence="9 10" key="1">
    <citation type="submission" date="2024-04" db="EMBL/GenBank/DDBJ databases">
        <title>New Clade of Flavobacterium.</title>
        <authorList>
            <person name="Matos L."/>
            <person name="Proenca D.N."/>
            <person name="Fransisco R.M."/>
            <person name="Chung A.P."/>
            <person name="Maccario L."/>
            <person name="Sorensen S.J."/>
            <person name="Morais P.V."/>
        </authorList>
    </citation>
    <scope>NUCLEOTIDE SEQUENCE [LARGE SCALE GENOMIC DNA]</scope>
    <source>
        <strain evidence="9 10">FZUC8N2.13</strain>
    </source>
</reference>
<feature type="chain" id="PRO_5046869468" evidence="6">
    <location>
        <begin position="23"/>
        <end position="493"/>
    </location>
</feature>
<dbReference type="Proteomes" id="UP001574169">
    <property type="component" value="Unassembled WGS sequence"/>
</dbReference>
<keyword evidence="10" id="KW-1185">Reference proteome</keyword>
<sequence length="493" mass="54953">MKINILKYAHFFVLAILLTSCSQDFLDKSPESQLAAGSLTTASDAESILNGAYNVMPDYYSYSNLITSEGMSDNTYINGDNNIEQPLENFTFTAANGEIQLNWQELYKHIAAANTAIDNVTLINDPKWEGTNRKAQIIAEATFLRAFAYYWLVTSWGNVPLVLSSNNTGNNYPLRTSANLVYEQIVKDLKEAEAVLDSNPYNGEYGRATKGAARALLAKTYAQMGDYQNCLIYCNKVIDEGPYSLVPDYSNLWGISNKNSSEAIFELQVPSSGTPYSVWRINILTYGAFDSWPKRLIGSYDLVKAFNDAGDNGPRYQSTFNWQVTGASFNMPFNAWNPTQAIPFCGKFSYSDTWTNGDNLIMIRLADIILLAAEANVQIETGTQANLDAAINQLNLIRTRAGLGDTDAETKSELALAILNERRLELVYERTRWNDLKRADANGTVNMVNLMNSQVNSSLQPLNYGMQEFHKLLPIPQGDIQINKNLLPNNTGY</sequence>
<evidence type="ECO:0000313" key="10">
    <source>
        <dbReference type="Proteomes" id="UP001574169"/>
    </source>
</evidence>